<feature type="compositionally biased region" description="Basic and acidic residues" evidence="2">
    <location>
        <begin position="89"/>
        <end position="112"/>
    </location>
</feature>
<dbReference type="Proteomes" id="UP000596742">
    <property type="component" value="Unassembled WGS sequence"/>
</dbReference>
<evidence type="ECO:0000256" key="2">
    <source>
        <dbReference type="SAM" id="MobiDB-lite"/>
    </source>
</evidence>
<organism evidence="3 4">
    <name type="scientific">Mytilus galloprovincialis</name>
    <name type="common">Mediterranean mussel</name>
    <dbReference type="NCBI Taxonomy" id="29158"/>
    <lineage>
        <taxon>Eukaryota</taxon>
        <taxon>Metazoa</taxon>
        <taxon>Spiralia</taxon>
        <taxon>Lophotrochozoa</taxon>
        <taxon>Mollusca</taxon>
        <taxon>Bivalvia</taxon>
        <taxon>Autobranchia</taxon>
        <taxon>Pteriomorphia</taxon>
        <taxon>Mytilida</taxon>
        <taxon>Mytiloidea</taxon>
        <taxon>Mytilidae</taxon>
        <taxon>Mytilinae</taxon>
        <taxon>Mytilus</taxon>
    </lineage>
</organism>
<sequence length="468" mass="54684">KENNNLKELENNLVEVKNSLSRTYQEVQELKGIGLEMSELKHNLVDLCTEKVAKVVEKEVSKIKQQMNETKQEIETSVKVVQNRINDEGIREHTNLEKSKIESKQDDSEHENLSTSYNNSNRFDSQENDKNKVHLWIVGSSIIKDFKAKLIYRQKNVKLTTLRDKTIYSARQLLKDKSFDVDNILFQITAEDVIEDATLLIRPEVLQRFYRNREDSIYYEEKRQKYDRLLSDLREEENLKLAKHDQLQYFDFTDGIHLTDSGIRKCYQRVTNPLLGIQSSQIKDKYQFNYQQRSNPVGEKSEHTCNWNDYRKPVQNHQQFGQNWNEQRKSQEQYHHSTRPLINNRSDNNYVNNQSRYPPNLRSNHENSLYASPQSSAVNNIELIEMLLRTLKLMTLSKHLHGGPHFHGNDDFLDSDDDSPDSDNYGNPWGMDADDVNELACQGIMPWDPEAGAALAVLNGEDDYDYFG</sequence>
<keyword evidence="4" id="KW-1185">Reference proteome</keyword>
<gene>
    <name evidence="3" type="ORF">MGAL_10B077439</name>
</gene>
<feature type="coiled-coil region" evidence="1">
    <location>
        <begin position="53"/>
        <end position="84"/>
    </location>
</feature>
<feature type="compositionally biased region" description="Polar residues" evidence="2">
    <location>
        <begin position="113"/>
        <end position="123"/>
    </location>
</feature>
<proteinExistence type="predicted"/>
<comment type="caution">
    <text evidence="3">The sequence shown here is derived from an EMBL/GenBank/DDBJ whole genome shotgun (WGS) entry which is preliminary data.</text>
</comment>
<feature type="compositionally biased region" description="Basic and acidic residues" evidence="2">
    <location>
        <begin position="326"/>
        <end position="335"/>
    </location>
</feature>
<feature type="non-terminal residue" evidence="3">
    <location>
        <position position="1"/>
    </location>
</feature>
<feature type="compositionally biased region" description="Polar residues" evidence="2">
    <location>
        <begin position="340"/>
        <end position="357"/>
    </location>
</feature>
<feature type="region of interest" description="Disordered" evidence="2">
    <location>
        <begin position="326"/>
        <end position="368"/>
    </location>
</feature>
<dbReference type="OrthoDB" id="410307at2759"/>
<dbReference type="AlphaFoldDB" id="A0A8B6ECF9"/>
<protein>
    <submittedName>
        <fullName evidence="3">Uncharacterized protein</fullName>
    </submittedName>
</protein>
<dbReference type="EMBL" id="UYJE01004895">
    <property type="protein sequence ID" value="VDI32311.1"/>
    <property type="molecule type" value="Genomic_DNA"/>
</dbReference>
<keyword evidence="1" id="KW-0175">Coiled coil</keyword>
<accession>A0A8B6ECF9</accession>
<feature type="region of interest" description="Disordered" evidence="2">
    <location>
        <begin position="89"/>
        <end position="125"/>
    </location>
</feature>
<evidence type="ECO:0000313" key="4">
    <source>
        <dbReference type="Proteomes" id="UP000596742"/>
    </source>
</evidence>
<feature type="region of interest" description="Disordered" evidence="2">
    <location>
        <begin position="411"/>
        <end position="430"/>
    </location>
</feature>
<evidence type="ECO:0000313" key="3">
    <source>
        <dbReference type="EMBL" id="VDI32311.1"/>
    </source>
</evidence>
<evidence type="ECO:0000256" key="1">
    <source>
        <dbReference type="SAM" id="Coils"/>
    </source>
</evidence>
<reference evidence="3" key="1">
    <citation type="submission" date="2018-11" db="EMBL/GenBank/DDBJ databases">
        <authorList>
            <person name="Alioto T."/>
            <person name="Alioto T."/>
        </authorList>
    </citation>
    <scope>NUCLEOTIDE SEQUENCE</scope>
</reference>
<name>A0A8B6ECF9_MYTGA</name>
<feature type="compositionally biased region" description="Acidic residues" evidence="2">
    <location>
        <begin position="411"/>
        <end position="421"/>
    </location>
</feature>